<keyword evidence="1 3" id="KW-0732">Signal</keyword>
<evidence type="ECO:0000256" key="2">
    <source>
        <dbReference type="ARBA" id="ARBA00023180"/>
    </source>
</evidence>
<name>A0ABX0N9A1_9BURK</name>
<dbReference type="Gene3D" id="3.50.30.30">
    <property type="match status" value="1"/>
</dbReference>
<dbReference type="InterPro" id="IPR046450">
    <property type="entry name" value="PA_dom_sf"/>
</dbReference>
<dbReference type="Proteomes" id="UP000621455">
    <property type="component" value="Unassembled WGS sequence"/>
</dbReference>
<sequence length="479" mass="50404">MSNKRPLLRQAAAALALALSCCAIGGAHAAATITIVNTNAPNIGFNDPTPVQPVGGNSGRTLGAQRLIAFQQAADIWGRTITSPVPVRVAASFEPLPCDADGAVLGSAGALEVFADFPNAPKANTWYPGALASKLARTDLATPGEAHIRARFNSRLGLFPDCMPGSGFYLGLDRKAGDQIDLVAVLLHELAHGLGFQNFTDEGTGEFFLGIPSIWDYFLVDIRNNKAWINMKDDERRRSAIGGATLSWNGERVYKVTAQVLAAQPNLMVSGMAAGKAGGSHDVGEASFGPQLGQNAVAGELMPVVDQANGSGLACTPLSPANALAVRGNIALVDRGACPFVTKARIVQNAGARGMVVMENTSDPVSPLGGTDPAVRIPAVRIDKATGQQLKSVMARRSRTSSGVTASLGLDPNKLAGTDLVRRIRMYSPEEYSPGSSVSHYSVDTKPNQLMEPAINTDLLHDVIPPHDLTYPLLQDIGW</sequence>
<dbReference type="PROSITE" id="PS51257">
    <property type="entry name" value="PROKAR_LIPOPROTEIN"/>
    <property type="match status" value="1"/>
</dbReference>
<dbReference type="PANTHER" id="PTHR22702">
    <property type="entry name" value="PROTEASE-ASSOCIATED DOMAIN-CONTAINING PROTEIN"/>
    <property type="match status" value="1"/>
</dbReference>
<dbReference type="PANTHER" id="PTHR22702:SF1">
    <property type="entry name" value="PROTEASE-ASSOCIATED DOMAIN-CONTAINING PROTEIN 1"/>
    <property type="match status" value="1"/>
</dbReference>
<evidence type="ECO:0000256" key="3">
    <source>
        <dbReference type="SAM" id="SignalP"/>
    </source>
</evidence>
<protein>
    <submittedName>
        <fullName evidence="5">Peptidase</fullName>
    </submittedName>
</protein>
<dbReference type="CDD" id="cd04818">
    <property type="entry name" value="PA_subtilisin_1"/>
    <property type="match status" value="1"/>
</dbReference>
<keyword evidence="6" id="KW-1185">Reference proteome</keyword>
<dbReference type="InterPro" id="IPR003137">
    <property type="entry name" value="PA_domain"/>
</dbReference>
<dbReference type="Pfam" id="PF02225">
    <property type="entry name" value="PA"/>
    <property type="match status" value="1"/>
</dbReference>
<evidence type="ECO:0000259" key="4">
    <source>
        <dbReference type="Pfam" id="PF02225"/>
    </source>
</evidence>
<feature type="domain" description="PA" evidence="4">
    <location>
        <begin position="303"/>
        <end position="390"/>
    </location>
</feature>
<proteinExistence type="predicted"/>
<organism evidence="5 6">
    <name type="scientific">Massilia frigida</name>
    <dbReference type="NCBI Taxonomy" id="2609281"/>
    <lineage>
        <taxon>Bacteria</taxon>
        <taxon>Pseudomonadati</taxon>
        <taxon>Pseudomonadota</taxon>
        <taxon>Betaproteobacteria</taxon>
        <taxon>Burkholderiales</taxon>
        <taxon>Oxalobacteraceae</taxon>
        <taxon>Telluria group</taxon>
        <taxon>Massilia</taxon>
    </lineage>
</organism>
<comment type="caution">
    <text evidence="5">The sequence shown here is derived from an EMBL/GenBank/DDBJ whole genome shotgun (WGS) entry which is preliminary data.</text>
</comment>
<dbReference type="EMBL" id="WHJG01000009">
    <property type="protein sequence ID" value="NHZ79826.1"/>
    <property type="molecule type" value="Genomic_DNA"/>
</dbReference>
<accession>A0ABX0N9A1</accession>
<dbReference type="RefSeq" id="WP_167086784.1">
    <property type="nucleotide sequence ID" value="NZ_WHJG01000009.1"/>
</dbReference>
<evidence type="ECO:0000256" key="1">
    <source>
        <dbReference type="ARBA" id="ARBA00022729"/>
    </source>
</evidence>
<dbReference type="SUPFAM" id="SSF52025">
    <property type="entry name" value="PA domain"/>
    <property type="match status" value="1"/>
</dbReference>
<feature type="signal peptide" evidence="3">
    <location>
        <begin position="1"/>
        <end position="29"/>
    </location>
</feature>
<reference evidence="5 6" key="1">
    <citation type="submission" date="2019-10" db="EMBL/GenBank/DDBJ databases">
        <title>Taxonomy of Antarctic Massilia spp.: description of Massilia rubra sp. nov., Massilia aquatica sp. nov., Massilia mucilaginosa sp. nov., Massilia frigida sp. nov. isolated from streams, lakes and regoliths.</title>
        <authorList>
            <person name="Holochova P."/>
            <person name="Sedlacek I."/>
            <person name="Kralova S."/>
            <person name="Maslanova I."/>
            <person name="Busse H.-J."/>
            <person name="Stankova E."/>
            <person name="Vrbovska V."/>
            <person name="Kovarovic V."/>
            <person name="Bartak M."/>
            <person name="Svec P."/>
            <person name="Pantucek R."/>
        </authorList>
    </citation>
    <scope>NUCLEOTIDE SEQUENCE [LARGE SCALE GENOMIC DNA]</scope>
    <source>
        <strain evidence="5 6">CCM 8695</strain>
    </source>
</reference>
<feature type="chain" id="PRO_5046678388" evidence="3">
    <location>
        <begin position="30"/>
        <end position="479"/>
    </location>
</feature>
<evidence type="ECO:0000313" key="5">
    <source>
        <dbReference type="EMBL" id="NHZ79826.1"/>
    </source>
</evidence>
<keyword evidence="2" id="KW-0325">Glycoprotein</keyword>
<evidence type="ECO:0000313" key="6">
    <source>
        <dbReference type="Proteomes" id="UP000621455"/>
    </source>
</evidence>
<gene>
    <name evidence="5" type="ORF">F2P44_11135</name>
</gene>